<dbReference type="Pfam" id="PF12937">
    <property type="entry name" value="F-box-like"/>
    <property type="match status" value="1"/>
</dbReference>
<dbReference type="PANTHER" id="PTHR32133:SF370">
    <property type="entry name" value="F-BOX DOMAIN-CONTAINING PROTEIN"/>
    <property type="match status" value="1"/>
</dbReference>
<dbReference type="InterPro" id="IPR001810">
    <property type="entry name" value="F-box_dom"/>
</dbReference>
<feature type="domain" description="F-box" evidence="1">
    <location>
        <begin position="12"/>
        <end position="55"/>
    </location>
</feature>
<evidence type="ECO:0000259" key="1">
    <source>
        <dbReference type="SMART" id="SM00256"/>
    </source>
</evidence>
<dbReference type="EMBL" id="OZ075112">
    <property type="protein sequence ID" value="CAL4970192.1"/>
    <property type="molecule type" value="Genomic_DNA"/>
</dbReference>
<protein>
    <recommendedName>
        <fullName evidence="1">F-box domain-containing protein</fullName>
    </recommendedName>
</protein>
<dbReference type="Gene3D" id="1.20.1280.50">
    <property type="match status" value="1"/>
</dbReference>
<evidence type="ECO:0000313" key="3">
    <source>
        <dbReference type="Proteomes" id="UP001497457"/>
    </source>
</evidence>
<dbReference type="SUPFAM" id="SSF81383">
    <property type="entry name" value="F-box domain"/>
    <property type="match status" value="1"/>
</dbReference>
<evidence type="ECO:0000313" key="2">
    <source>
        <dbReference type="EMBL" id="CAL4970192.1"/>
    </source>
</evidence>
<proteinExistence type="predicted"/>
<dbReference type="InterPro" id="IPR056594">
    <property type="entry name" value="AT5G49610-like_b-prop"/>
</dbReference>
<reference evidence="2" key="1">
    <citation type="submission" date="2024-10" db="EMBL/GenBank/DDBJ databases">
        <authorList>
            <person name="Ryan C."/>
        </authorList>
    </citation>
    <scope>NUCLEOTIDE SEQUENCE [LARGE SCALE GENOMIC DNA]</scope>
</reference>
<dbReference type="Proteomes" id="UP001497457">
    <property type="component" value="Chromosome 2b"/>
</dbReference>
<sequence length="427" mass="48129">MQQPRPRAPPALPDHLVEQILLRVRPDDPATLARAALVCRRWRGIVADPAFRRGRLALHGGAPRMLGFLCDGQWDGDGIPYARFVPTSSCVPPSADHHGQRAFDAHHGRVLLHGITRYDDLAVWDPITDKMVEVPRPPGSLGDRSKKATVLCAANGVCDHIDCHRGPFIVVLVGTNNDIVEVDVDNDYIEDGLDEADAYDIMWNGIRRIPKDMFACIYSSEFGSWSEPTYAEYPDDDVCWNRSALVGNALYFVLRKFDRILKYDLQTRKMSTVRLPYVRTKMIFTDFVRIELTAMEDGRLGFARVEESNELCLWSRNEDNKVTRDEDYKVEGWTLYKVVDLKKLFPLVDSITLKYCLVGFVEGVCVAFVVLENGLFTIDMKSELMKKVYEGHCMSFVAPYISFCYPALEASSRDDGPKVGTSSASNA</sequence>
<organism evidence="2 3">
    <name type="scientific">Urochloa decumbens</name>
    <dbReference type="NCBI Taxonomy" id="240449"/>
    <lineage>
        <taxon>Eukaryota</taxon>
        <taxon>Viridiplantae</taxon>
        <taxon>Streptophyta</taxon>
        <taxon>Embryophyta</taxon>
        <taxon>Tracheophyta</taxon>
        <taxon>Spermatophyta</taxon>
        <taxon>Magnoliopsida</taxon>
        <taxon>Liliopsida</taxon>
        <taxon>Poales</taxon>
        <taxon>Poaceae</taxon>
        <taxon>PACMAD clade</taxon>
        <taxon>Panicoideae</taxon>
        <taxon>Panicodae</taxon>
        <taxon>Paniceae</taxon>
        <taxon>Melinidinae</taxon>
        <taxon>Urochloa</taxon>
    </lineage>
</organism>
<dbReference type="AlphaFoldDB" id="A0ABC9A0D5"/>
<name>A0ABC9A0D5_9POAL</name>
<dbReference type="PANTHER" id="PTHR32133">
    <property type="entry name" value="OS07G0120400 PROTEIN"/>
    <property type="match status" value="1"/>
</dbReference>
<dbReference type="InterPro" id="IPR036047">
    <property type="entry name" value="F-box-like_dom_sf"/>
</dbReference>
<accession>A0ABC9A0D5</accession>
<dbReference type="SMART" id="SM00256">
    <property type="entry name" value="FBOX"/>
    <property type="match status" value="1"/>
</dbReference>
<gene>
    <name evidence="2" type="ORF">URODEC1_LOCUS49967</name>
</gene>
<keyword evidence="3" id="KW-1185">Reference proteome</keyword>
<dbReference type="Pfam" id="PF23635">
    <property type="entry name" value="Beta-prop_AT5G49610-like"/>
    <property type="match status" value="1"/>
</dbReference>